<accession>A0A1U9QUL8</accession>
<keyword evidence="2" id="KW-1185">Reference proteome</keyword>
<dbReference type="EMBL" id="CP018047">
    <property type="protein sequence ID" value="AQU67956.1"/>
    <property type="molecule type" value="Genomic_DNA"/>
</dbReference>
<dbReference type="RefSeq" id="WP_078076541.1">
    <property type="nucleotide sequence ID" value="NZ_CP018047.1"/>
</dbReference>
<evidence type="ECO:0000313" key="2">
    <source>
        <dbReference type="Proteomes" id="UP000189677"/>
    </source>
</evidence>
<name>A0A1U9QUL8_STRNV</name>
<reference evidence="1 2" key="1">
    <citation type="submission" date="2016-11" db="EMBL/GenBank/DDBJ databases">
        <title>Complete genome sequence of Streptomyces niveus SCSIO 3406.</title>
        <authorList>
            <person name="Zhu Q."/>
            <person name="Cheng W."/>
            <person name="Song Y."/>
            <person name="Li Q."/>
            <person name="Ju J."/>
        </authorList>
    </citation>
    <scope>NUCLEOTIDE SEQUENCE [LARGE SCALE GENOMIC DNA]</scope>
    <source>
        <strain evidence="1 2">SCSIO 3406</strain>
    </source>
</reference>
<protein>
    <submittedName>
        <fullName evidence="1">Uncharacterized protein</fullName>
    </submittedName>
</protein>
<dbReference type="OrthoDB" id="4106799at2"/>
<dbReference type="KEGG" id="snw:BBN63_18735"/>
<evidence type="ECO:0000313" key="1">
    <source>
        <dbReference type="EMBL" id="AQU67956.1"/>
    </source>
</evidence>
<proteinExistence type="predicted"/>
<sequence length="254" mass="27293">MPVDRYPRAPLRSAITAWRQARIVGEGFDTRRTGLAYHLAVNRLHWYISLLRTGPHPRPEIQDELTAACHALTVLSRESMPAAAASGAHRHAVIHARIALAAGDLADPAHGVPQQVARALEGPALDRFDPYGIGTVTPAERIAGAAEVRMVMARLIVGHPPAVGVRGRRWLVTEESGTGISAAYRDRRDFRRAVLPSCAGLDAAGEAMRLGAESVGLHAALARRTAGHFVEYDNARKELGRLSGRLGVSAPVVE</sequence>
<gene>
    <name evidence="1" type="ORF">BBN63_18735</name>
</gene>
<dbReference type="Proteomes" id="UP000189677">
    <property type="component" value="Chromosome"/>
</dbReference>
<dbReference type="AlphaFoldDB" id="A0A1U9QUL8"/>
<organism evidence="1 2">
    <name type="scientific">Streptomyces niveus</name>
    <name type="common">Streptomyces spheroides</name>
    <dbReference type="NCBI Taxonomy" id="193462"/>
    <lineage>
        <taxon>Bacteria</taxon>
        <taxon>Bacillati</taxon>
        <taxon>Actinomycetota</taxon>
        <taxon>Actinomycetes</taxon>
        <taxon>Kitasatosporales</taxon>
        <taxon>Streptomycetaceae</taxon>
        <taxon>Streptomyces</taxon>
    </lineage>
</organism>